<dbReference type="InterPro" id="IPR046675">
    <property type="entry name" value="DUF6545"/>
</dbReference>
<feature type="transmembrane region" description="Helical" evidence="1">
    <location>
        <begin position="93"/>
        <end position="114"/>
    </location>
</feature>
<dbReference type="EMBL" id="SMKU01000042">
    <property type="protein sequence ID" value="TDD91846.1"/>
    <property type="molecule type" value="Genomic_DNA"/>
</dbReference>
<gene>
    <name evidence="3" type="ORF">E1298_11405</name>
</gene>
<keyword evidence="1" id="KW-1133">Transmembrane helix</keyword>
<comment type="caution">
    <text evidence="3">The sequence shown here is derived from an EMBL/GenBank/DDBJ whole genome shotgun (WGS) entry which is preliminary data.</text>
</comment>
<reference evidence="3 4" key="1">
    <citation type="submission" date="2019-03" db="EMBL/GenBank/DDBJ databases">
        <title>Draft genome sequences of novel Actinobacteria.</title>
        <authorList>
            <person name="Sahin N."/>
            <person name="Ay H."/>
            <person name="Saygin H."/>
        </authorList>
    </citation>
    <scope>NUCLEOTIDE SEQUENCE [LARGE SCALE GENOMIC DNA]</scope>
    <source>
        <strain evidence="3 4">H3C3</strain>
    </source>
</reference>
<dbReference type="Proteomes" id="UP000294513">
    <property type="component" value="Unassembled WGS sequence"/>
</dbReference>
<dbReference type="AlphaFoldDB" id="A0A4R5C0S8"/>
<proteinExistence type="predicted"/>
<accession>A0A4R5C0S8</accession>
<keyword evidence="1" id="KW-0472">Membrane</keyword>
<feature type="transmembrane region" description="Helical" evidence="1">
    <location>
        <begin position="134"/>
        <end position="151"/>
    </location>
</feature>
<protein>
    <recommendedName>
        <fullName evidence="2">DUF6545 domain-containing protein</fullName>
    </recommendedName>
</protein>
<feature type="domain" description="DUF6545" evidence="2">
    <location>
        <begin position="243"/>
        <end position="377"/>
    </location>
</feature>
<feature type="transmembrane region" description="Helical" evidence="1">
    <location>
        <begin position="172"/>
        <end position="191"/>
    </location>
</feature>
<sequence>MIGALAALLYTLPRLVRDVADPALIAICTYFTCSFLSFFLGLDFIWPHIADLFGYKNTTTILIHCIIVVLTAAQLIVLMHWSHPPEAARTKSYKIIGVFGPLLISLIALFAFALPDKRRTAETASLLNLDNPRYAAYLYAYVSVVAIGQIITMRVSIRYAGIAARAWLRRGMWIVAAGAGFILVYCIMRYVEIAGVQAGADMEPWDPLQWLAGDTGSLLELMGWTIPGWGPSLSAARRSIGEFRAYYRLYPLWFALYQANPTIAKEPRPGLAGKLPSRGLNMRLYRRVIEILDGQLALRPFVHPDDADAARERASAAGLDGAAFQAAVEAFQLRAALRAKADGRPASAPADVVPAAPGDDLPSQIRWLTLLADAFARSASGIDAQTLASTRGRRG</sequence>
<keyword evidence="4" id="KW-1185">Reference proteome</keyword>
<evidence type="ECO:0000259" key="2">
    <source>
        <dbReference type="Pfam" id="PF20182"/>
    </source>
</evidence>
<dbReference type="InterPro" id="IPR050039">
    <property type="entry name" value="MAB_1171c-like"/>
</dbReference>
<dbReference type="NCBIfam" id="NF042915">
    <property type="entry name" value="MAB_1171c_fam"/>
    <property type="match status" value="1"/>
</dbReference>
<evidence type="ECO:0000313" key="3">
    <source>
        <dbReference type="EMBL" id="TDD91846.1"/>
    </source>
</evidence>
<name>A0A4R5C0S8_9ACTN</name>
<evidence type="ECO:0000256" key="1">
    <source>
        <dbReference type="SAM" id="Phobius"/>
    </source>
</evidence>
<feature type="transmembrane region" description="Helical" evidence="1">
    <location>
        <begin position="61"/>
        <end position="81"/>
    </location>
</feature>
<keyword evidence="1" id="KW-0812">Transmembrane</keyword>
<organism evidence="3 4">
    <name type="scientific">Actinomadura rubrisoli</name>
    <dbReference type="NCBI Taxonomy" id="2530368"/>
    <lineage>
        <taxon>Bacteria</taxon>
        <taxon>Bacillati</taxon>
        <taxon>Actinomycetota</taxon>
        <taxon>Actinomycetes</taxon>
        <taxon>Streptosporangiales</taxon>
        <taxon>Thermomonosporaceae</taxon>
        <taxon>Actinomadura</taxon>
    </lineage>
</organism>
<dbReference type="RefSeq" id="WP_131892137.1">
    <property type="nucleotide sequence ID" value="NZ_SMKU01000042.1"/>
</dbReference>
<dbReference type="Pfam" id="PF20182">
    <property type="entry name" value="DUF6545"/>
    <property type="match status" value="1"/>
</dbReference>
<dbReference type="OrthoDB" id="3685619at2"/>
<feature type="transmembrane region" description="Helical" evidence="1">
    <location>
        <begin position="23"/>
        <end position="49"/>
    </location>
</feature>
<evidence type="ECO:0000313" key="4">
    <source>
        <dbReference type="Proteomes" id="UP000294513"/>
    </source>
</evidence>